<organism evidence="1 2">
    <name type="scientific">Rotaria magnacalcarata</name>
    <dbReference type="NCBI Taxonomy" id="392030"/>
    <lineage>
        <taxon>Eukaryota</taxon>
        <taxon>Metazoa</taxon>
        <taxon>Spiralia</taxon>
        <taxon>Gnathifera</taxon>
        <taxon>Rotifera</taxon>
        <taxon>Eurotatoria</taxon>
        <taxon>Bdelloidea</taxon>
        <taxon>Philodinida</taxon>
        <taxon>Philodinidae</taxon>
        <taxon>Rotaria</taxon>
    </lineage>
</organism>
<comment type="caution">
    <text evidence="1">The sequence shown here is derived from an EMBL/GenBank/DDBJ whole genome shotgun (WGS) entry which is preliminary data.</text>
</comment>
<dbReference type="AlphaFoldDB" id="A0A8S2T5W6"/>
<protein>
    <recommendedName>
        <fullName evidence="3">Protein kinase domain-containing protein</fullName>
    </recommendedName>
</protein>
<feature type="non-terminal residue" evidence="1">
    <location>
        <position position="1"/>
    </location>
</feature>
<evidence type="ECO:0000313" key="2">
    <source>
        <dbReference type="Proteomes" id="UP000676336"/>
    </source>
</evidence>
<evidence type="ECO:0008006" key="3">
    <source>
        <dbReference type="Google" id="ProtNLM"/>
    </source>
</evidence>
<name>A0A8S2T5W6_9BILA</name>
<dbReference type="EMBL" id="CAJOBI010028964">
    <property type="protein sequence ID" value="CAF4262181.1"/>
    <property type="molecule type" value="Genomic_DNA"/>
</dbReference>
<reference evidence="1" key="1">
    <citation type="submission" date="2021-02" db="EMBL/GenBank/DDBJ databases">
        <authorList>
            <person name="Nowell W R."/>
        </authorList>
    </citation>
    <scope>NUCLEOTIDE SEQUENCE</scope>
</reference>
<gene>
    <name evidence="1" type="ORF">SMN809_LOCUS24465</name>
</gene>
<dbReference type="InterPro" id="IPR011009">
    <property type="entry name" value="Kinase-like_dom_sf"/>
</dbReference>
<proteinExistence type="predicted"/>
<dbReference type="SUPFAM" id="SSF56112">
    <property type="entry name" value="Protein kinase-like (PK-like)"/>
    <property type="match status" value="1"/>
</dbReference>
<sequence length="67" mass="7757">AAGDVDLAIDTKTNTKIAIKRMLWSKQPRKELIVGEILVMKNCRFRSIVNFLDCYLRPNELWSKASF</sequence>
<accession>A0A8S2T5W6</accession>
<dbReference type="Gene3D" id="3.30.200.20">
    <property type="entry name" value="Phosphorylase Kinase, domain 1"/>
    <property type="match status" value="1"/>
</dbReference>
<dbReference type="Proteomes" id="UP000676336">
    <property type="component" value="Unassembled WGS sequence"/>
</dbReference>
<evidence type="ECO:0000313" key="1">
    <source>
        <dbReference type="EMBL" id="CAF4262181.1"/>
    </source>
</evidence>